<sequence length="87" mass="10383">MIVCNCLLIVFRQGNGSVRYTKWIQQKVSSSAWSYRTWLLDAKQLTVTEYVNMLFFINKNNMKFFSRIGDGKVKYTTDDIDEIREEW</sequence>
<protein>
    <submittedName>
        <fullName evidence="1">Uncharacterized protein</fullName>
    </submittedName>
</protein>
<comment type="caution">
    <text evidence="1">The sequence shown here is derived from an EMBL/GenBank/DDBJ whole genome shotgun (WGS) entry which is preliminary data.</text>
</comment>
<name>A0A9R1X563_LACSA</name>
<dbReference type="AlphaFoldDB" id="A0A9R1X563"/>
<gene>
    <name evidence="1" type="ORF">LSAT_V11C700384130</name>
</gene>
<evidence type="ECO:0000313" key="1">
    <source>
        <dbReference type="EMBL" id="KAJ0198244.1"/>
    </source>
</evidence>
<keyword evidence="2" id="KW-1185">Reference proteome</keyword>
<evidence type="ECO:0000313" key="2">
    <source>
        <dbReference type="Proteomes" id="UP000235145"/>
    </source>
</evidence>
<dbReference type="EMBL" id="NBSK02000007">
    <property type="protein sequence ID" value="KAJ0198244.1"/>
    <property type="molecule type" value="Genomic_DNA"/>
</dbReference>
<proteinExistence type="predicted"/>
<accession>A0A9R1X563</accession>
<dbReference type="Proteomes" id="UP000235145">
    <property type="component" value="Unassembled WGS sequence"/>
</dbReference>
<organism evidence="1 2">
    <name type="scientific">Lactuca sativa</name>
    <name type="common">Garden lettuce</name>
    <dbReference type="NCBI Taxonomy" id="4236"/>
    <lineage>
        <taxon>Eukaryota</taxon>
        <taxon>Viridiplantae</taxon>
        <taxon>Streptophyta</taxon>
        <taxon>Embryophyta</taxon>
        <taxon>Tracheophyta</taxon>
        <taxon>Spermatophyta</taxon>
        <taxon>Magnoliopsida</taxon>
        <taxon>eudicotyledons</taxon>
        <taxon>Gunneridae</taxon>
        <taxon>Pentapetalae</taxon>
        <taxon>asterids</taxon>
        <taxon>campanulids</taxon>
        <taxon>Asterales</taxon>
        <taxon>Asteraceae</taxon>
        <taxon>Cichorioideae</taxon>
        <taxon>Cichorieae</taxon>
        <taxon>Lactucinae</taxon>
        <taxon>Lactuca</taxon>
    </lineage>
</organism>
<reference evidence="1 2" key="1">
    <citation type="journal article" date="2017" name="Nat. Commun.">
        <title>Genome assembly with in vitro proximity ligation data and whole-genome triplication in lettuce.</title>
        <authorList>
            <person name="Reyes-Chin-Wo S."/>
            <person name="Wang Z."/>
            <person name="Yang X."/>
            <person name="Kozik A."/>
            <person name="Arikit S."/>
            <person name="Song C."/>
            <person name="Xia L."/>
            <person name="Froenicke L."/>
            <person name="Lavelle D.O."/>
            <person name="Truco M.J."/>
            <person name="Xia R."/>
            <person name="Zhu S."/>
            <person name="Xu C."/>
            <person name="Xu H."/>
            <person name="Xu X."/>
            <person name="Cox K."/>
            <person name="Korf I."/>
            <person name="Meyers B.C."/>
            <person name="Michelmore R.W."/>
        </authorList>
    </citation>
    <scope>NUCLEOTIDE SEQUENCE [LARGE SCALE GENOMIC DNA]</scope>
    <source>
        <strain evidence="2">cv. Salinas</strain>
        <tissue evidence="1">Seedlings</tissue>
    </source>
</reference>